<proteinExistence type="predicted"/>
<gene>
    <name evidence="3" type="ORF">UW25_C0004G0254</name>
</gene>
<feature type="region of interest" description="Disordered" evidence="2">
    <location>
        <begin position="392"/>
        <end position="418"/>
    </location>
</feature>
<keyword evidence="1" id="KW-0175">Coiled coil</keyword>
<protein>
    <submittedName>
        <fullName evidence="3">Uncharacterized protein</fullName>
    </submittedName>
</protein>
<dbReference type="Proteomes" id="UP000033815">
    <property type="component" value="Unassembled WGS sequence"/>
</dbReference>
<accession>A0A837IB90</accession>
<comment type="caution">
    <text evidence="3">The sequence shown here is derived from an EMBL/GenBank/DDBJ whole genome shotgun (WGS) entry which is preliminary data.</text>
</comment>
<feature type="region of interest" description="Disordered" evidence="2">
    <location>
        <begin position="1"/>
        <end position="24"/>
    </location>
</feature>
<evidence type="ECO:0000313" key="3">
    <source>
        <dbReference type="EMBL" id="KKT36926.1"/>
    </source>
</evidence>
<feature type="region of interest" description="Disordered" evidence="2">
    <location>
        <begin position="38"/>
        <end position="66"/>
    </location>
</feature>
<reference evidence="3 4" key="1">
    <citation type="journal article" date="2015" name="Nature">
        <title>rRNA introns, odd ribosomes, and small enigmatic genomes across a large radiation of phyla.</title>
        <authorList>
            <person name="Brown C.T."/>
            <person name="Hug L.A."/>
            <person name="Thomas B.C."/>
            <person name="Sharon I."/>
            <person name="Castelle C.J."/>
            <person name="Singh A."/>
            <person name="Wilkins M.J."/>
            <person name="Williams K.H."/>
            <person name="Banfield J.F."/>
        </authorList>
    </citation>
    <scope>NUCLEOTIDE SEQUENCE [LARGE SCALE GENOMIC DNA]</scope>
</reference>
<feature type="coiled-coil region" evidence="1">
    <location>
        <begin position="188"/>
        <end position="215"/>
    </location>
</feature>
<organism evidence="3 4">
    <name type="scientific">Candidatus Nomurabacteria bacterium GW2011_GWB1_44_12</name>
    <dbReference type="NCBI Taxonomy" id="1618748"/>
    <lineage>
        <taxon>Bacteria</taxon>
        <taxon>Candidatus Nomuraibacteriota</taxon>
    </lineage>
</organism>
<evidence type="ECO:0000313" key="4">
    <source>
        <dbReference type="Proteomes" id="UP000033815"/>
    </source>
</evidence>
<feature type="compositionally biased region" description="Basic and acidic residues" evidence="2">
    <location>
        <begin position="56"/>
        <end position="66"/>
    </location>
</feature>
<evidence type="ECO:0000256" key="1">
    <source>
        <dbReference type="SAM" id="Coils"/>
    </source>
</evidence>
<feature type="coiled-coil region" evidence="1">
    <location>
        <begin position="317"/>
        <end position="371"/>
    </location>
</feature>
<evidence type="ECO:0000256" key="2">
    <source>
        <dbReference type="SAM" id="MobiDB-lite"/>
    </source>
</evidence>
<name>A0A837IB90_9BACT</name>
<dbReference type="AlphaFoldDB" id="A0A837IB90"/>
<sequence>MSNLEKQLLNFAQEGAEGSSSSVGAHLLSKLTSGNADPKIVTEEIRQRNMRGGRGSKGDPSEIDESIKKAQKEAVVIDETLSKLKNEKDGLLLTIADFRVKERMLVESGRTEEVSAIRKAITNAQNEVDKINGIVPESVAHEDHKKIQSIVSDWYAERQKAKEAGEKIRHAESKLETTPDDGRALGDAIRGQNEKAEAENRLAIAEREAELILNNKTPNPVRDEGVHHTDKETIEEKNFLNRRRSERVAPGIFGLNNENEEMQNEMDVLATGASEAPVQQTSEPATINETSVEEKIMKQELPPLEFTLEPTDDEKNLSRVEDRIKEVATRQAELEAEPKGPFQKSEIGEEIAELAKEMSSLEQRRSKIESKKPLQSAYDVAMDRLWKENEAKRNATLENTNEETVVSAGSAPEPEDDSLLPITTVENEEVVGTPKEGQEAAFEKFESLVENKVTREQVLANIAKLGEMAEARAEEKKVPEGWLRRVGDTWNKIPTRYKVMISAGMIVSGLAVETAAATAAVASIGAGLRFIGGTGLFATFDKMLEKRAGKKGVERSSLTKGRDKLVAATFAIVIAGVLPSMARDYAVEHGLLQKISDFFGFGGAHVEAPVESGEYIQIAKNGDSVWKMAGSIVAEKFPDLSPEQKTYVIDAIKDRIEKDPGSYGLADINKITVGKGVDFGGIFGDKEFMDNALSSAKNLTPEHIANIQNYGNETPARTMSNEEFLNEPLHTTFAPEEVSAHMPQQVIPTPEQAVATPEVPPKDVLMEGVIHEASEQNIPTSFIKSEILPGDIGELAHIETSADAILFTDMDILFGESKFLGFGHTDGINSINWKDPQVGFGGKTVVEILNANPSTIPSEGGRTFGIENSEATSKMKSYLLNVTSMTGVNPNSNEKVVDFIRRASVAKLSK</sequence>
<dbReference type="EMBL" id="LCHP01000004">
    <property type="protein sequence ID" value="KKT36926.1"/>
    <property type="molecule type" value="Genomic_DNA"/>
</dbReference>